<dbReference type="Proteomes" id="UP000813068">
    <property type="component" value="Unassembled WGS sequence"/>
</dbReference>
<keyword evidence="2" id="KW-1185">Reference proteome</keyword>
<gene>
    <name evidence="1" type="ORF">KRX52_08650</name>
</gene>
<sequence length="164" mass="19077">MVLGNKLKKIDGIYSLKNLRYFGVHEKRAGIDFSLLPEIEKMVWHHTKTDKNLESLKKVNSFDLWHYNPKHKSYEGLALPSSLENLDVNWANPSSLKGIQALPQLKEIQFHYRKNLSSLKWLNEIAPNLEKIVITRCKSLVDTSELSELQKIKYAYINNQRVIS</sequence>
<dbReference type="EMBL" id="JAHRGL010000019">
    <property type="protein sequence ID" value="MBV2132868.1"/>
    <property type="molecule type" value="Genomic_DNA"/>
</dbReference>
<dbReference type="RefSeq" id="WP_217681334.1">
    <property type="nucleotide sequence ID" value="NZ_JAHRGL010000019.1"/>
</dbReference>
<reference evidence="1 2" key="1">
    <citation type="submission" date="2021-06" db="EMBL/GenBank/DDBJ databases">
        <title>Differences between aerobic and microaerobic xylene degrading microbial communities.</title>
        <authorList>
            <person name="Banerjee S."/>
            <person name="Tancsics A."/>
        </authorList>
    </citation>
    <scope>NUCLEOTIDE SEQUENCE [LARGE SCALE GENOMIC DNA]</scope>
    <source>
        <strain evidence="1 2">MAP12</strain>
    </source>
</reference>
<comment type="caution">
    <text evidence="1">The sequence shown here is derived from an EMBL/GenBank/DDBJ whole genome shotgun (WGS) entry which is preliminary data.</text>
</comment>
<organism evidence="1 2">
    <name type="scientific">Geopseudomonas aromaticivorans</name>
    <dbReference type="NCBI Taxonomy" id="2849492"/>
    <lineage>
        <taxon>Bacteria</taxon>
        <taxon>Pseudomonadati</taxon>
        <taxon>Pseudomonadota</taxon>
        <taxon>Gammaproteobacteria</taxon>
        <taxon>Pseudomonadales</taxon>
        <taxon>Pseudomonadaceae</taxon>
        <taxon>Geopseudomonas</taxon>
    </lineage>
</organism>
<proteinExistence type="predicted"/>
<accession>A0ABS6MVN2</accession>
<protein>
    <submittedName>
        <fullName evidence="1">Uncharacterized protein</fullName>
    </submittedName>
</protein>
<evidence type="ECO:0000313" key="2">
    <source>
        <dbReference type="Proteomes" id="UP000813068"/>
    </source>
</evidence>
<name>A0ABS6MVN2_9GAMM</name>
<evidence type="ECO:0000313" key="1">
    <source>
        <dbReference type="EMBL" id="MBV2132868.1"/>
    </source>
</evidence>